<proteinExistence type="predicted"/>
<evidence type="ECO:0000313" key="12">
    <source>
        <dbReference type="EMBL" id="QOS26277.1"/>
    </source>
</evidence>
<dbReference type="EMBL" id="MT898106">
    <property type="protein sequence ID" value="QOS18458.1"/>
    <property type="molecule type" value="Genomic_DNA"/>
</dbReference>
<feature type="transmembrane region" description="Helical" evidence="1">
    <location>
        <begin position="7"/>
        <end position="27"/>
    </location>
</feature>
<dbReference type="EMBL" id="MT898131">
    <property type="protein sequence ID" value="QOS19388.1"/>
    <property type="molecule type" value="Genomic_DNA"/>
</dbReference>
<dbReference type="EMBL" id="MT898374">
    <property type="protein sequence ID" value="QOS28482.1"/>
    <property type="molecule type" value="Genomic_DNA"/>
</dbReference>
<gene>
    <name evidence="8" type="ORF">VP344_00018</name>
    <name evidence="15" type="ORF">VP379_00018</name>
    <name evidence="2" type="ORF">VP383_00018</name>
    <name evidence="3" type="ORF">VP410_00018</name>
    <name evidence="5" type="ORF">VP417_00018</name>
    <name evidence="9" type="ORF">VP418_00018</name>
    <name evidence="13" type="ORF">VP420_00018</name>
    <name evidence="17" type="ORF">VP422_00018</name>
    <name evidence="16" type="ORF">VP423_00018</name>
    <name evidence="7" type="ORF">VP424_00018</name>
    <name evidence="14" type="ORF">VP430_00018</name>
    <name evidence="12" type="ORF">VP431_00018</name>
    <name evidence="11" type="ORF">VP432_00018</name>
    <name evidence="6" type="ORF">VP435_00018</name>
    <name evidence="4" type="ORF">VP437_00018</name>
    <name evidence="10" type="ORF">VP438_00018</name>
</gene>
<feature type="transmembrane region" description="Helical" evidence="1">
    <location>
        <begin position="188"/>
        <end position="206"/>
    </location>
</feature>
<dbReference type="EMBL" id="MT898017">
    <property type="protein sequence ID" value="QOS15188.1"/>
    <property type="molecule type" value="Genomic_DNA"/>
</dbReference>
<evidence type="ECO:0000313" key="14">
    <source>
        <dbReference type="EMBL" id="QOS27456.1"/>
    </source>
</evidence>
<sequence>MFNLSVTFFKTLILSFSFFIIGIYAYLNGGFYQKLELDVFIYSAIDIFFTCIVVSLFVNKRYARELSELSSFFEINKNKLFLIFVLLAIIPVFYSIHSINHFLSGGIKEELKFPAFISIYMMFFSTLTKVLFPISVALKSSKRYVMAPLFFCLFLSLSFGGSTAELLFVMFSFVVLSLMYKLLPINKIILLIVSLFSFAVLISALVQSSRYGGNLFAIPFKLFMKLATYRSFSFYLADYVNQLESYYMILYPFLGYGAGKFNEIFSSSANLYNNEFVMVYRNIGFFNGNYYLANVIYPWWSFFFQSFGIIGLFIKPVYLFFIFKVVTLFRLRVTLFFLIVYNIFLAQQTHMLLTINSYVLFFSLIVFDLIVNNGLRKVN</sequence>
<keyword evidence="1" id="KW-0472">Membrane</keyword>
<evidence type="ECO:0008006" key="18">
    <source>
        <dbReference type="Google" id="ProtNLM"/>
    </source>
</evidence>
<evidence type="ECO:0000313" key="4">
    <source>
        <dbReference type="EMBL" id="QOS18165.1"/>
    </source>
</evidence>
<dbReference type="EMBL" id="MT898159">
    <property type="protein sequence ID" value="QOS20405.1"/>
    <property type="molecule type" value="Genomic_DNA"/>
</dbReference>
<evidence type="ECO:0000313" key="15">
    <source>
        <dbReference type="EMBL" id="QOS27846.1"/>
    </source>
</evidence>
<evidence type="ECO:0000256" key="1">
    <source>
        <dbReference type="SAM" id="Phobius"/>
    </source>
</evidence>
<evidence type="ECO:0000313" key="13">
    <source>
        <dbReference type="EMBL" id="QOS26924.1"/>
    </source>
</evidence>
<evidence type="ECO:0000313" key="17">
    <source>
        <dbReference type="EMBL" id="QOS30001.1"/>
    </source>
</evidence>
<dbReference type="AlphaFoldDB" id="A0A7M1VW50"/>
<reference evidence="4" key="1">
    <citation type="submission" date="2020-08" db="EMBL/GenBank/DDBJ databases">
        <title>Genetic structure, function and evolution of capsule biosynthesis loci in Vibrio parahaemolyticus.</title>
        <authorList>
            <person name="Li L."/>
            <person name="Bian S."/>
        </authorList>
    </citation>
    <scope>NUCLEOTIDE SEQUENCE</scope>
    <source>
        <strain evidence="8">VP344</strain>
        <strain evidence="15">VP379</strain>
        <strain evidence="2">VP383</strain>
        <strain evidence="3">VP410</strain>
        <strain evidence="5">VP417</strain>
        <strain evidence="9">VP418</strain>
        <strain evidence="13">VP420</strain>
        <strain evidence="17">VP422</strain>
        <strain evidence="16">VP423</strain>
        <strain evidence="7">VP424</strain>
        <strain evidence="14">VP430</strain>
        <strain evidence="12">VP431</strain>
        <strain evidence="11">VP432</strain>
        <strain evidence="6">VP435</strain>
        <strain evidence="4">VP437</strain>
        <strain evidence="10">VP438</strain>
    </source>
</reference>
<dbReference type="EMBL" id="MT898318">
    <property type="protein sequence ID" value="QOS26277.1"/>
    <property type="molecule type" value="Genomic_DNA"/>
</dbReference>
<dbReference type="EMBL" id="MT898416">
    <property type="protein sequence ID" value="QOS30001.1"/>
    <property type="molecule type" value="Genomic_DNA"/>
</dbReference>
<evidence type="ECO:0000313" key="6">
    <source>
        <dbReference type="EMBL" id="QOS18630.1"/>
    </source>
</evidence>
<dbReference type="EMBL" id="MT898248">
    <property type="protein sequence ID" value="QOS23653.1"/>
    <property type="molecule type" value="Genomic_DNA"/>
</dbReference>
<dbReference type="RefSeq" id="WP_140362759.1">
    <property type="nucleotide sequence ID" value="NZ_JAEPRY010000004.1"/>
</dbReference>
<evidence type="ECO:0000313" key="7">
    <source>
        <dbReference type="EMBL" id="QOS19388.1"/>
    </source>
</evidence>
<protein>
    <recommendedName>
        <fullName evidence="18">Polysaccharide polymerase</fullName>
    </recommendedName>
</protein>
<dbReference type="EMBL" id="MT898171">
    <property type="protein sequence ID" value="QOS20855.1"/>
    <property type="molecule type" value="Genomic_DNA"/>
</dbReference>
<evidence type="ECO:0000313" key="8">
    <source>
        <dbReference type="EMBL" id="QOS20405.1"/>
    </source>
</evidence>
<dbReference type="EMBL" id="MT898111">
    <property type="protein sequence ID" value="QOS18630.1"/>
    <property type="molecule type" value="Genomic_DNA"/>
</dbReference>
<feature type="transmembrane region" description="Helical" evidence="1">
    <location>
        <begin position="80"/>
        <end position="99"/>
    </location>
</feature>
<evidence type="ECO:0000313" key="2">
    <source>
        <dbReference type="EMBL" id="QOS15188.1"/>
    </source>
</evidence>
<dbReference type="EMBL" id="MT898335">
    <property type="protein sequence ID" value="QOS26924.1"/>
    <property type="molecule type" value="Genomic_DNA"/>
</dbReference>
<feature type="transmembrane region" description="Helical" evidence="1">
    <location>
        <begin position="350"/>
        <end position="371"/>
    </location>
</feature>
<evidence type="ECO:0000313" key="10">
    <source>
        <dbReference type="EMBL" id="QOS23653.1"/>
    </source>
</evidence>
<dbReference type="EMBL" id="MT898315">
    <property type="protein sequence ID" value="QOS26183.1"/>
    <property type="molecule type" value="Genomic_DNA"/>
</dbReference>
<dbReference type="EMBL" id="MT898055">
    <property type="protein sequence ID" value="QOS16570.1"/>
    <property type="molecule type" value="Genomic_DNA"/>
</dbReference>
<organism evidence="4">
    <name type="scientific">Vibrio parahaemolyticus</name>
    <dbReference type="NCBI Taxonomy" id="670"/>
    <lineage>
        <taxon>Bacteria</taxon>
        <taxon>Pseudomonadati</taxon>
        <taxon>Pseudomonadota</taxon>
        <taxon>Gammaproteobacteria</taxon>
        <taxon>Vibrionales</taxon>
        <taxon>Vibrionaceae</taxon>
        <taxon>Vibrio</taxon>
    </lineage>
</organism>
<dbReference type="EMBL" id="MT898349">
    <property type="protein sequence ID" value="QOS27456.1"/>
    <property type="molecule type" value="Genomic_DNA"/>
</dbReference>
<accession>A0A7M1VW50</accession>
<feature type="transmembrane region" description="Helical" evidence="1">
    <location>
        <begin position="296"/>
        <end position="314"/>
    </location>
</feature>
<evidence type="ECO:0000313" key="3">
    <source>
        <dbReference type="EMBL" id="QOS16570.1"/>
    </source>
</evidence>
<keyword evidence="1" id="KW-1133">Transmembrane helix</keyword>
<feature type="transmembrane region" description="Helical" evidence="1">
    <location>
        <begin position="39"/>
        <end position="59"/>
    </location>
</feature>
<keyword evidence="1" id="KW-0812">Transmembrane</keyword>
<feature type="transmembrane region" description="Helical" evidence="1">
    <location>
        <begin position="321"/>
        <end position="344"/>
    </location>
</feature>
<evidence type="ECO:0000313" key="16">
    <source>
        <dbReference type="EMBL" id="QOS28482.1"/>
    </source>
</evidence>
<evidence type="ECO:0000313" key="5">
    <source>
        <dbReference type="EMBL" id="QOS18458.1"/>
    </source>
</evidence>
<dbReference type="EMBL" id="MT898359">
    <property type="protein sequence ID" value="QOS27846.1"/>
    <property type="molecule type" value="Genomic_DNA"/>
</dbReference>
<evidence type="ECO:0000313" key="11">
    <source>
        <dbReference type="EMBL" id="QOS26183.1"/>
    </source>
</evidence>
<evidence type="ECO:0000313" key="9">
    <source>
        <dbReference type="EMBL" id="QOS20855.1"/>
    </source>
</evidence>
<name>A0A7M1VW50_VIBPH</name>
<dbReference type="EMBL" id="MT898098">
    <property type="protein sequence ID" value="QOS18165.1"/>
    <property type="molecule type" value="Genomic_DNA"/>
</dbReference>
<feature type="transmembrane region" description="Helical" evidence="1">
    <location>
        <begin position="111"/>
        <end position="132"/>
    </location>
</feature>